<dbReference type="InterPro" id="IPR020269">
    <property type="entry name" value="Phage_Mu_Releasin"/>
</dbReference>
<name>A0A1U7CZH7_9RHOB</name>
<dbReference type="AlphaFoldDB" id="A0A1U7CZH7"/>
<dbReference type="STRING" id="1229727.Ga0080559_TMP495"/>
<keyword evidence="1" id="KW-0472">Membrane</keyword>
<evidence type="ECO:0000313" key="2">
    <source>
        <dbReference type="EMBL" id="APX21291.1"/>
    </source>
</evidence>
<feature type="transmembrane region" description="Helical" evidence="1">
    <location>
        <begin position="12"/>
        <end position="31"/>
    </location>
</feature>
<organism evidence="2 3">
    <name type="scientific">Salipiger profundus</name>
    <dbReference type="NCBI Taxonomy" id="1229727"/>
    <lineage>
        <taxon>Bacteria</taxon>
        <taxon>Pseudomonadati</taxon>
        <taxon>Pseudomonadota</taxon>
        <taxon>Alphaproteobacteria</taxon>
        <taxon>Rhodobacterales</taxon>
        <taxon>Roseobacteraceae</taxon>
        <taxon>Salipiger</taxon>
    </lineage>
</organism>
<gene>
    <name evidence="2" type="ORF">Ga0080559_TMP495</name>
</gene>
<dbReference type="KEGG" id="tpro:Ga0080559_TMP495"/>
<dbReference type="EMBL" id="CP014796">
    <property type="protein sequence ID" value="APX21291.1"/>
    <property type="molecule type" value="Genomic_DNA"/>
</dbReference>
<keyword evidence="1" id="KW-1133">Transmembrane helix</keyword>
<dbReference type="RefSeq" id="WP_076621973.1">
    <property type="nucleotide sequence ID" value="NZ_BMEW01000002.1"/>
</dbReference>
<reference evidence="2 3" key="1">
    <citation type="submission" date="2016-03" db="EMBL/GenBank/DDBJ databases">
        <title>Deep-sea bacteria in the southern Pacific.</title>
        <authorList>
            <person name="Tang K."/>
        </authorList>
    </citation>
    <scope>NUCLEOTIDE SEQUENCE [LARGE SCALE GENOMIC DNA]</scope>
    <source>
        <strain evidence="2 3">JLT2016</strain>
    </source>
</reference>
<dbReference type="Proteomes" id="UP000186559">
    <property type="component" value="Chromosome"/>
</dbReference>
<proteinExistence type="predicted"/>
<dbReference type="Pfam" id="PF10805">
    <property type="entry name" value="DUF2730"/>
    <property type="match status" value="1"/>
</dbReference>
<keyword evidence="3" id="KW-1185">Reference proteome</keyword>
<accession>A0A1U7CZH7</accession>
<keyword evidence="1" id="KW-0812">Transmembrane</keyword>
<evidence type="ECO:0000313" key="3">
    <source>
        <dbReference type="Proteomes" id="UP000186559"/>
    </source>
</evidence>
<sequence>MTVDVSLLNQIAGVLGFCIAVASMVFTFFATRSKATDERFKTGSDRMDRHELRLQTLEQTVQGLPGRDDIHGIEIHVERLAGEMTRVAAVMEAQTKLMERLERVVTRHEDHLLKGNQR</sequence>
<protein>
    <submittedName>
        <fullName evidence="2">Putative DUF2730 protein</fullName>
    </submittedName>
</protein>
<evidence type="ECO:0000256" key="1">
    <source>
        <dbReference type="SAM" id="Phobius"/>
    </source>
</evidence>